<dbReference type="InterPro" id="IPR027417">
    <property type="entry name" value="P-loop_NTPase"/>
</dbReference>
<accession>A0A9P5ZBC3</accession>
<feature type="domain" description="Nephrocystin 3-like N-terminal" evidence="2">
    <location>
        <begin position="103"/>
        <end position="265"/>
    </location>
</feature>
<sequence length="838" mass="94662">MIHRILSKAATRTIAPIISEGGQPNFFPDAQSPIITGGVMAAVQGNAYFQGSPTPSLSERRGMKILVDHIASGAFHDASERGDPPKCHPDTRKSIIARIMKWRIKQHDRYNSVMWLNGPAGAGKSAIMQTIAELCALEAVLGGSFFFGRTAPERNNPSRFVATLAYQLIQVFPDIQERVVDAIEADQAIFTRKLATQVQVLIVQPLNDTASPALVSNHSSRIFLIDALDECLPSTAQRDVLDAITNIIGGVKLSTPPFVFLISSRPEYEIRQAFNTKSNYYLNYAENIKLKPNYDADMDIATFLHSTFRKIKDTHPIRAHLPLEWPTEEQMQYLVYTSSSQFIYAATAAQYIDSPRHNPFIRLNTILTPATVGINKDTPFSQLDNLYQLVLKGVSELPIVLEILTFLVLRSSKNTVPTIDFVSALFGHDQPNVRLALTDMYALMNVPATNDDREDVLRIHHASMVDFLTDVSRSKEFYIDSAKGHSHLANSFLGYIMHVQDANSSGPNTFLDAMIEGFATHYPHAELTNELRHALDNFGIEIYIAKMSPLQFYNTPWNDLFSCLKQNLYTKDDVYKRILSQFDAEIRDKLLRYPDILQTCIPAAYSIYPQYFLNFTGPIFSIIMARHSDVQTVKSLDATLFQFQDHDAFQPLAEFLSDSSRAGVFFPTAANYKELAKEIVENMCPEKHDPKRSLKVHLYASGWSPPYNLPYEGNEDGIISLHDRFCKFEFFAQILAKCPNDLELAMFLRHRVLQFPQHLYKDRVDDGRENIGSIGLQYIKECGMPYSDHVHISDLAHCIICEEKKNEEKKNEEQEEQEEDFVIESEDAAGVDAMIVGN</sequence>
<keyword evidence="4" id="KW-1185">Reference proteome</keyword>
<reference evidence="3" key="1">
    <citation type="submission" date="2020-11" db="EMBL/GenBank/DDBJ databases">
        <authorList>
            <consortium name="DOE Joint Genome Institute"/>
            <person name="Ahrendt S."/>
            <person name="Riley R."/>
            <person name="Andreopoulos W."/>
            <person name="Labutti K."/>
            <person name="Pangilinan J."/>
            <person name="Ruiz-Duenas F.J."/>
            <person name="Barrasa J.M."/>
            <person name="Sanchez-Garcia M."/>
            <person name="Camarero S."/>
            <person name="Miyauchi S."/>
            <person name="Serrano A."/>
            <person name="Linde D."/>
            <person name="Babiker R."/>
            <person name="Drula E."/>
            <person name="Ayuso-Fernandez I."/>
            <person name="Pacheco R."/>
            <person name="Padilla G."/>
            <person name="Ferreira P."/>
            <person name="Barriuso J."/>
            <person name="Kellner H."/>
            <person name="Castanera R."/>
            <person name="Alfaro M."/>
            <person name="Ramirez L."/>
            <person name="Pisabarro A.G."/>
            <person name="Kuo A."/>
            <person name="Tritt A."/>
            <person name="Lipzen A."/>
            <person name="He G."/>
            <person name="Yan M."/>
            <person name="Ng V."/>
            <person name="Cullen D."/>
            <person name="Martin F."/>
            <person name="Rosso M.-N."/>
            <person name="Henrissat B."/>
            <person name="Hibbett D."/>
            <person name="Martinez A.T."/>
            <person name="Grigoriev I.V."/>
        </authorList>
    </citation>
    <scope>NUCLEOTIDE SEQUENCE</scope>
    <source>
        <strain evidence="3">CIRM-BRFM 674</strain>
    </source>
</reference>
<dbReference type="AlphaFoldDB" id="A0A9P5ZBC3"/>
<dbReference type="SUPFAM" id="SSF52540">
    <property type="entry name" value="P-loop containing nucleoside triphosphate hydrolases"/>
    <property type="match status" value="1"/>
</dbReference>
<dbReference type="Pfam" id="PF24883">
    <property type="entry name" value="NPHP3_N"/>
    <property type="match status" value="1"/>
</dbReference>
<evidence type="ECO:0000259" key="2">
    <source>
        <dbReference type="Pfam" id="PF24883"/>
    </source>
</evidence>
<dbReference type="PANTHER" id="PTHR10039">
    <property type="entry name" value="AMELOGENIN"/>
    <property type="match status" value="1"/>
</dbReference>
<comment type="caution">
    <text evidence="3">The sequence shown here is derived from an EMBL/GenBank/DDBJ whole genome shotgun (WGS) entry which is preliminary data.</text>
</comment>
<dbReference type="InterPro" id="IPR056884">
    <property type="entry name" value="NPHP3-like_N"/>
</dbReference>
<dbReference type="Gene3D" id="3.40.50.300">
    <property type="entry name" value="P-loop containing nucleotide triphosphate hydrolases"/>
    <property type="match status" value="1"/>
</dbReference>
<dbReference type="OrthoDB" id="2848161at2759"/>
<dbReference type="EMBL" id="MU155138">
    <property type="protein sequence ID" value="KAF9485082.1"/>
    <property type="molecule type" value="Genomic_DNA"/>
</dbReference>
<gene>
    <name evidence="3" type="ORF">BDN70DRAFT_927863</name>
</gene>
<evidence type="ECO:0000256" key="1">
    <source>
        <dbReference type="ARBA" id="ARBA00022737"/>
    </source>
</evidence>
<organism evidence="3 4">
    <name type="scientific">Pholiota conissans</name>
    <dbReference type="NCBI Taxonomy" id="109636"/>
    <lineage>
        <taxon>Eukaryota</taxon>
        <taxon>Fungi</taxon>
        <taxon>Dikarya</taxon>
        <taxon>Basidiomycota</taxon>
        <taxon>Agaricomycotina</taxon>
        <taxon>Agaricomycetes</taxon>
        <taxon>Agaricomycetidae</taxon>
        <taxon>Agaricales</taxon>
        <taxon>Agaricineae</taxon>
        <taxon>Strophariaceae</taxon>
        <taxon>Pholiota</taxon>
    </lineage>
</organism>
<evidence type="ECO:0000313" key="4">
    <source>
        <dbReference type="Proteomes" id="UP000807469"/>
    </source>
</evidence>
<proteinExistence type="predicted"/>
<protein>
    <recommendedName>
        <fullName evidence="2">Nephrocystin 3-like N-terminal domain-containing protein</fullName>
    </recommendedName>
</protein>
<dbReference type="Proteomes" id="UP000807469">
    <property type="component" value="Unassembled WGS sequence"/>
</dbReference>
<keyword evidence="1" id="KW-0677">Repeat</keyword>
<name>A0A9P5ZBC3_9AGAR</name>
<evidence type="ECO:0000313" key="3">
    <source>
        <dbReference type="EMBL" id="KAF9485082.1"/>
    </source>
</evidence>